<dbReference type="CDD" id="cd00081">
    <property type="entry name" value="Hint"/>
    <property type="match status" value="1"/>
</dbReference>
<dbReference type="PANTHER" id="PTHR32305:SF17">
    <property type="entry name" value="TRNA NUCLEASE WAPA"/>
    <property type="match status" value="1"/>
</dbReference>
<dbReference type="InterPro" id="IPR031325">
    <property type="entry name" value="RHS_repeat"/>
</dbReference>
<evidence type="ECO:0000313" key="7">
    <source>
        <dbReference type="Proteomes" id="UP001153328"/>
    </source>
</evidence>
<evidence type="ECO:0000259" key="4">
    <source>
        <dbReference type="Pfam" id="PF15605"/>
    </source>
</evidence>
<dbReference type="PANTHER" id="PTHR32305">
    <property type="match status" value="1"/>
</dbReference>
<feature type="region of interest" description="Disordered" evidence="2">
    <location>
        <begin position="297"/>
        <end position="332"/>
    </location>
</feature>
<dbReference type="InterPro" id="IPR050708">
    <property type="entry name" value="T6SS_VgrG/RHS"/>
</dbReference>
<dbReference type="InterPro" id="IPR028948">
    <property type="entry name" value="Ntox28"/>
</dbReference>
<dbReference type="Pfam" id="PF25023">
    <property type="entry name" value="TEN_YD-shell"/>
    <property type="match status" value="1"/>
</dbReference>
<feature type="domain" description="Teneurin-like YD-shell" evidence="5">
    <location>
        <begin position="1656"/>
        <end position="1914"/>
    </location>
</feature>
<evidence type="ECO:0000256" key="2">
    <source>
        <dbReference type="SAM" id="MobiDB-lite"/>
    </source>
</evidence>
<dbReference type="InterPro" id="IPR036844">
    <property type="entry name" value="Hint_dom_sf"/>
</dbReference>
<dbReference type="InterPro" id="IPR030934">
    <property type="entry name" value="Intein_C"/>
</dbReference>
<dbReference type="PROSITE" id="PS50818">
    <property type="entry name" value="INTEIN_C_TER"/>
    <property type="match status" value="1"/>
</dbReference>
<accession>A0A9W4H108</accession>
<evidence type="ECO:0000256" key="1">
    <source>
        <dbReference type="ARBA" id="ARBA00022737"/>
    </source>
</evidence>
<keyword evidence="3" id="KW-0732">Signal</keyword>
<dbReference type="Proteomes" id="UP001153328">
    <property type="component" value="Unassembled WGS sequence"/>
</dbReference>
<evidence type="ECO:0000313" key="6">
    <source>
        <dbReference type="EMBL" id="CAG7640563.1"/>
    </source>
</evidence>
<keyword evidence="1" id="KW-0677">Repeat</keyword>
<dbReference type="NCBIfam" id="TIGR03696">
    <property type="entry name" value="Rhs_assc_core"/>
    <property type="match status" value="1"/>
</dbReference>
<sequence length="2336" mass="247142">MARVAWFGRGFQRMSVRRRWVGTVAALALTTSLASASPALSAPAHAGPPPVHDVKPVSGVTALKPKRIKVEDQAKRAFHASPARWPAAASATASLPAPAGKQPGTKAAASGTPVWARAVAPKSGAYKGPSSVKVKVLAHQDATKLGVNGVLFTVGTAAGGAGDVQVGLDTAAFGQAYGGNYASRLHLVQLPTCALTTPELAACRTQKPLSTDRDGAAGMATTLDMAAAQDASAAPSAQGAAAVQPAAATAMVLAATASTDSGAGTYAATSLKPSGSWSAGGSSGSFSYSYPIDLPGSSGQLRPSPDLSYDSGSVDGQTSSTQAQASWAGDGWSTPDSYVEQTFTSCSDKPEGTASPVATEDNCYAGPLLTLSLNGSSSSLIKDDVTGDWKPEADNGEVVKHITNSANGSGTYNTDYWTVTERNGDTYEFGRNQLPGWTAGKPTTNSVDTEPVYSAHSGDPCYSSDGFTSSVCTMAYRWHLDYVTDTHGDAMAYYYHQDTNYYGEDNGAHNVSYVRDSYLSRIDYGFRDGGAYGTVPDQVVFNTVGRCTLATCDALSSGTAASQYPDVPYDLVCASGATCTQHSASYFSTARLSSITTRQYSTATAGYQVVDTYTLNETEPPTGDGNTPTLWLSSITHTGNDTTAGGSSAIALPDVKFAGIDLQNRVDTSSFPGLHRYRISSVTNEMGGITSVAYGLPEPCTAAYVATANPSSNTKSCYPVVWTPKDYTAPITDWFEKYSVTQVLQSDITGGAVAQETDYTYTGGAAWHHDDSEVVKAKYRTWGQFRGYGTVETRTGDGANDPQTKSVTTYYRGMDGDWLSASSTRSVSLTDSQGGHHTDSDQLANKPLETTNYLGSGGAVTDSTITSYWISPATATRARTDVPDLTAHAVQTAEAWTGQALTDGGTTHWRYTETDTTYDADPGDATFAFPTHVYSHTVPAEAAYDRCISTAYAPANTAKNLVGLISFQETDSVACSGFTENSTATVPKNLNSLGAPTSVDRPAQVVSATQNFYDDPTFSSTFPQASAPTVGDVTMARHASGFTGGAFTWVTGSRSTYDSYGRATVAYDSNGNKTSTAYTVDSVGLTTAVSSTNAKNQTAGTTLAPARGLTLTSTDVNGLVSTVQYDALGRTTAAWEHNRAVTQPADELYIYTVSQTGPSGVTTRTLNDSLGYVTSISLYDALGRDRQTQTLTPQGGRLVTESIYDSHGWVRKKNNAYWDADNLPALEFASAQDSEIPNQDVFTFDGLGRTVVDDSEQYSVTKQTTTTIYSGDTTTVIPPDGGTVKATTTDPLGRTASVVSYSARPTLNKPANTFTGIWSVSGGTSNAITYGYDGHGNQDATESGGSTWTTTFDLLGRATAKSDPDAGTSTIVYDANGNLTQTTDARGDSVSFVYDALNRKTAQYAATTAEQASANELASWVYDNDNAVANVKNPIGQLTTETAYNGGAAYVTQQLGYNAFGESLGESVIIPASEGTALGRTWTFKHTYTPDTGLLYSDSYPLAGGLPAESVLHGYSTSLDLPNTVADTSYGYAQNTTYSAYGQVLQETVGAAANPAYLTNTYDPHTGALTDQLLTRSTQPAAIDDEAYTYDPAGNITRQTSTRLGATAATETQCYQYDQLDRLNQAWTATDSCAATPTTAAHSTVGDQLTGGSAYWTSWTFDILGQRTSQTDHSTSGGADTTTSYTYKGTGNNNTADQPHALASTTSTGAATASTAYAYDADGNTLTRTTASGTQNLTWNTAGQLTQVAGSGTGTTSYVYDADGNVLLQKDPGSTVLYLPGQQMTLNTATNTTTGVRYIALPGGGTAVRTGLSANYGFEFGDLHGTNGIRLDSTGQVPTWRQFTPYGDTRGTTVTWTDNRGFLNAPNNTNTGLTLLGARQYDPTIGRFISLDPLFEATDDQLLNGYGYTRDNPIGQADPTGLRPLGACDGECGTGASDVSKPENVVANNVYKATHSKNWVNTHSVSGRAKDRPQTQYALFSPSQKSHLEGGYWKPFTNAFGHMENVCFGRTGCQKAAQYLLHHEDDVAGAQRIAATYCVDHYDECTREAAKWDRSNQIFEDAAMMFAGGDLPDLGEFDDVYLATKAGEKGCLNSFAPDTPVLLADGTSKPISKVVTGDAVEAGNPATGRDEGPRAVTATLINHDDNLIDIQVETSPGHLTILHTTTEHPFWDDTTHAWVNAADLTPGHVLETAHNTHVRIAALHPVTGEADMYNLTVNDLHTYYVLAGTTPVLVHNSSCGIPTKTDRIAEHLTFRDLDAAQRELGGEVVARKADGTPWDHVGEVRDAQKGLLNRIHQIKVQMSKAGVDDPSFPSLQDEFSQASKLLDYSEKYVPRH</sequence>
<dbReference type="InterPro" id="IPR056823">
    <property type="entry name" value="TEN-like_YD-shell"/>
</dbReference>
<dbReference type="InterPro" id="IPR022385">
    <property type="entry name" value="Rhs_assc_core"/>
</dbReference>
<dbReference type="NCBIfam" id="TIGR01443">
    <property type="entry name" value="intein_Cterm"/>
    <property type="match status" value="1"/>
</dbReference>
<keyword evidence="7" id="KW-1185">Reference proteome</keyword>
<protein>
    <submittedName>
        <fullName evidence="6">RHS repeat-associated core domain containing protein-containing protein</fullName>
    </submittedName>
</protein>
<feature type="region of interest" description="Disordered" evidence="2">
    <location>
        <begin position="825"/>
        <end position="848"/>
    </location>
</feature>
<dbReference type="NCBIfam" id="TIGR01643">
    <property type="entry name" value="YD_repeat_2x"/>
    <property type="match status" value="2"/>
</dbReference>
<feature type="signal peptide" evidence="3">
    <location>
        <begin position="1"/>
        <end position="36"/>
    </location>
</feature>
<comment type="caution">
    <text evidence="6">The sequence shown here is derived from an EMBL/GenBank/DDBJ whole genome shotgun (WGS) entry which is preliminary data.</text>
</comment>
<dbReference type="Pfam" id="PF15605">
    <property type="entry name" value="Ntox28"/>
    <property type="match status" value="1"/>
</dbReference>
<dbReference type="Gene3D" id="2.180.10.10">
    <property type="entry name" value="RHS repeat-associated core"/>
    <property type="match status" value="1"/>
</dbReference>
<dbReference type="EMBL" id="CAJVAX010000017">
    <property type="protein sequence ID" value="CAG7640563.1"/>
    <property type="molecule type" value="Genomic_DNA"/>
</dbReference>
<dbReference type="InterPro" id="IPR006530">
    <property type="entry name" value="YD"/>
</dbReference>
<organism evidence="6 7">
    <name type="scientific">Actinacidiphila bryophytorum</name>
    <dbReference type="NCBI Taxonomy" id="1436133"/>
    <lineage>
        <taxon>Bacteria</taxon>
        <taxon>Bacillati</taxon>
        <taxon>Actinomycetota</taxon>
        <taxon>Actinomycetes</taxon>
        <taxon>Kitasatosporales</taxon>
        <taxon>Streptomycetaceae</taxon>
        <taxon>Actinacidiphila</taxon>
    </lineage>
</organism>
<gene>
    <name evidence="6" type="ORF">SBRY_30442</name>
</gene>
<dbReference type="SUPFAM" id="SSF51294">
    <property type="entry name" value="Hedgehog/intein (Hint) domain"/>
    <property type="match status" value="1"/>
</dbReference>
<feature type="chain" id="PRO_5040863977" evidence="3">
    <location>
        <begin position="37"/>
        <end position="2336"/>
    </location>
</feature>
<proteinExistence type="predicted"/>
<dbReference type="Gene3D" id="2.170.16.10">
    <property type="entry name" value="Hedgehog/Intein (Hint) domain"/>
    <property type="match status" value="1"/>
</dbReference>
<dbReference type="Pfam" id="PF07591">
    <property type="entry name" value="PT-HINT"/>
    <property type="match status" value="1"/>
</dbReference>
<reference evidence="6" key="1">
    <citation type="submission" date="2021-06" db="EMBL/GenBank/DDBJ databases">
        <authorList>
            <person name="Arsene-Ploetze F."/>
        </authorList>
    </citation>
    <scope>NUCLEOTIDE SEQUENCE</scope>
    <source>
        <strain evidence="6">SBRY1</strain>
    </source>
</reference>
<feature type="domain" description="Bacterial toxin 28" evidence="4">
    <location>
        <begin position="2246"/>
        <end position="2334"/>
    </location>
</feature>
<dbReference type="Pfam" id="PF05593">
    <property type="entry name" value="RHS_repeat"/>
    <property type="match status" value="1"/>
</dbReference>
<feature type="region of interest" description="Disordered" evidence="2">
    <location>
        <begin position="89"/>
        <end position="110"/>
    </location>
</feature>
<feature type="compositionally biased region" description="Polar residues" evidence="2">
    <location>
        <begin position="310"/>
        <end position="325"/>
    </location>
</feature>
<name>A0A9W4H108_9ACTN</name>
<feature type="compositionally biased region" description="Low complexity" evidence="2">
    <location>
        <begin position="89"/>
        <end position="99"/>
    </location>
</feature>
<evidence type="ECO:0000256" key="3">
    <source>
        <dbReference type="SAM" id="SignalP"/>
    </source>
</evidence>
<evidence type="ECO:0000259" key="5">
    <source>
        <dbReference type="Pfam" id="PF25023"/>
    </source>
</evidence>